<gene>
    <name evidence="2" type="ORF">MBBAR_3c00950</name>
</gene>
<evidence type="ECO:0000313" key="2">
    <source>
        <dbReference type="EMBL" id="OQD59439.1"/>
    </source>
</evidence>
<keyword evidence="1" id="KW-1133">Transmembrane helix</keyword>
<sequence>MKKDFFKILLIVAIFLFVAIIVKNLFFPKGIISGVLTIIIAIILGWYFGNRYKSSLK</sequence>
<keyword evidence="3" id="KW-1185">Reference proteome</keyword>
<feature type="transmembrane region" description="Helical" evidence="1">
    <location>
        <begin position="5"/>
        <end position="25"/>
    </location>
</feature>
<accession>A0A1V6N441</accession>
<organism evidence="2 3">
    <name type="scientific">Methanobrevibacter arboriphilus JCM 13429 = DSM 1125</name>
    <dbReference type="NCBI Taxonomy" id="1300164"/>
    <lineage>
        <taxon>Archaea</taxon>
        <taxon>Methanobacteriati</taxon>
        <taxon>Methanobacteriota</taxon>
        <taxon>Methanomada group</taxon>
        <taxon>Methanobacteria</taxon>
        <taxon>Methanobacteriales</taxon>
        <taxon>Methanobacteriaceae</taxon>
        <taxon>Methanobrevibacter</taxon>
    </lineage>
</organism>
<keyword evidence="1" id="KW-0812">Transmembrane</keyword>
<evidence type="ECO:0000256" key="1">
    <source>
        <dbReference type="SAM" id="Phobius"/>
    </source>
</evidence>
<reference evidence="2 3" key="1">
    <citation type="submission" date="2014-12" db="EMBL/GenBank/DDBJ databases">
        <title>Genome sequence of Methanobrevibacter arboriphilicus DH1, DSM1125.</title>
        <authorList>
            <person name="Poehlein A."/>
            <person name="Thauer R.K."/>
            <person name="Seedorf H."/>
            <person name="Daniel R."/>
        </authorList>
    </citation>
    <scope>NUCLEOTIDE SEQUENCE [LARGE SCALE GENOMIC DNA]</scope>
    <source>
        <strain evidence="2 3">DH1</strain>
    </source>
</reference>
<keyword evidence="1" id="KW-0472">Membrane</keyword>
<dbReference type="AlphaFoldDB" id="A0A1V6N441"/>
<dbReference type="EMBL" id="JXMW01000003">
    <property type="protein sequence ID" value="OQD59439.1"/>
    <property type="molecule type" value="Genomic_DNA"/>
</dbReference>
<dbReference type="Proteomes" id="UP000191661">
    <property type="component" value="Unassembled WGS sequence"/>
</dbReference>
<protein>
    <submittedName>
        <fullName evidence="2">Uncharacterized protein</fullName>
    </submittedName>
</protein>
<comment type="caution">
    <text evidence="2">The sequence shown here is derived from an EMBL/GenBank/DDBJ whole genome shotgun (WGS) entry which is preliminary data.</text>
</comment>
<name>A0A1V6N441_METAZ</name>
<proteinExistence type="predicted"/>
<feature type="transmembrane region" description="Helical" evidence="1">
    <location>
        <begin position="31"/>
        <end position="49"/>
    </location>
</feature>
<dbReference type="RefSeq" id="WP_158082507.1">
    <property type="nucleotide sequence ID" value="NZ_JXMW01000003.1"/>
</dbReference>
<evidence type="ECO:0000313" key="3">
    <source>
        <dbReference type="Proteomes" id="UP000191661"/>
    </source>
</evidence>